<accession>G4CEJ7</accession>
<evidence type="ECO:0000313" key="2">
    <source>
        <dbReference type="Proteomes" id="UP000003019"/>
    </source>
</evidence>
<sequence length="44" mass="4945">MPCGKISAAEARRKPICFACLKKFLPAYSIYPPRGYLKSAPRPF</sequence>
<dbReference type="Proteomes" id="UP000003019">
    <property type="component" value="Unassembled WGS sequence"/>
</dbReference>
<keyword evidence="2" id="KW-1185">Reference proteome</keyword>
<comment type="caution">
    <text evidence="1">The sequence shown here is derived from an EMBL/GenBank/DDBJ whole genome shotgun (WGS) entry which is preliminary data.</text>
</comment>
<dbReference type="AlphaFoldDB" id="G4CEJ7"/>
<dbReference type="PATRIC" id="fig|1032488.3.peg.32"/>
<organism evidence="1 2">
    <name type="scientific">Neisseria shayeganii 871</name>
    <dbReference type="NCBI Taxonomy" id="1032488"/>
    <lineage>
        <taxon>Bacteria</taxon>
        <taxon>Pseudomonadati</taxon>
        <taxon>Pseudomonadota</taxon>
        <taxon>Betaproteobacteria</taxon>
        <taxon>Neisseriales</taxon>
        <taxon>Neisseriaceae</taxon>
        <taxon>Neisseria</taxon>
    </lineage>
</organism>
<evidence type="ECO:0000313" key="1">
    <source>
        <dbReference type="EMBL" id="EGY53725.1"/>
    </source>
</evidence>
<gene>
    <name evidence="1" type="ORF">HMPREF9371_0036</name>
</gene>
<dbReference type="HOGENOM" id="CLU_3219085_0_0_4"/>
<name>G4CEJ7_9NEIS</name>
<dbReference type="STRING" id="1032488.HMPREF9371_0036"/>
<reference evidence="1 2" key="1">
    <citation type="submission" date="2011-05" db="EMBL/GenBank/DDBJ databases">
        <authorList>
            <person name="Muzny D."/>
            <person name="Qin X."/>
            <person name="Deng J."/>
            <person name="Jiang H."/>
            <person name="Liu Y."/>
            <person name="Qu J."/>
            <person name="Song X.-Z."/>
            <person name="Zhang L."/>
            <person name="Thornton R."/>
            <person name="Coyle M."/>
            <person name="Francisco L."/>
            <person name="Jackson L."/>
            <person name="Javaid M."/>
            <person name="Korchina V."/>
            <person name="Kovar C."/>
            <person name="Mata R."/>
            <person name="Mathew T."/>
            <person name="Ngo R."/>
            <person name="Nguyen L."/>
            <person name="Nguyen N."/>
            <person name="Okwuonu G."/>
            <person name="Ongeri F."/>
            <person name="Pham C."/>
            <person name="Simmons D."/>
            <person name="Wilczek-Boney K."/>
            <person name="Hale W."/>
            <person name="Jakkamsetti A."/>
            <person name="Pham P."/>
            <person name="Ruth R."/>
            <person name="San Lucas F."/>
            <person name="Warren J."/>
            <person name="Zhang J."/>
            <person name="Zhao Z."/>
            <person name="Zhou C."/>
            <person name="Zhu D."/>
            <person name="Lee S."/>
            <person name="Bess C."/>
            <person name="Blankenburg K."/>
            <person name="Forbes L."/>
            <person name="Fu Q."/>
            <person name="Gubbala S."/>
            <person name="Hirani K."/>
            <person name="Jayaseelan J.C."/>
            <person name="Lara F."/>
            <person name="Munidasa M."/>
            <person name="Palculict T."/>
            <person name="Patil S."/>
            <person name="Pu L.-L."/>
            <person name="Saada N."/>
            <person name="Tang L."/>
            <person name="Weissenberger G."/>
            <person name="Zhu Y."/>
            <person name="Hemphill L."/>
            <person name="Shang Y."/>
            <person name="Youmans B."/>
            <person name="Ayvaz T."/>
            <person name="Ross M."/>
            <person name="Santibanez J."/>
            <person name="Aqrawi P."/>
            <person name="Gross S."/>
            <person name="Joshi V."/>
            <person name="Fowler G."/>
            <person name="Nazareth L."/>
            <person name="Reid J."/>
            <person name="Worley K."/>
            <person name="Petrosino J."/>
            <person name="Highlander S."/>
            <person name="Gibbs R."/>
        </authorList>
    </citation>
    <scope>NUCLEOTIDE SEQUENCE [LARGE SCALE GENOMIC DNA]</scope>
    <source>
        <strain evidence="1 2">871</strain>
    </source>
</reference>
<protein>
    <submittedName>
        <fullName evidence="1">Uncharacterized protein</fullName>
    </submittedName>
</protein>
<proteinExistence type="predicted"/>
<dbReference type="EMBL" id="AGAY01000002">
    <property type="protein sequence ID" value="EGY53725.1"/>
    <property type="molecule type" value="Genomic_DNA"/>
</dbReference>